<sequence length="209" mass="22400">MDDAAPIDNPAVATLAGRELAWKCGAWTTLPVAAKESDDGGLLVTAAEGSDAWRHTGYGFVHEDEHALLDDWDRGSAVEVRFVAAFEAQFDQAGLMIRVDAEHWIKAGVEFADGAPQVGAVVTAGKSDWSVAPVPEWAGREVTIRASRLEDAVIVRARVEEEPWRLVRLAPLDPAASAQAGPYCCAPSRAGLTVAFTSWRLTEPDAALH</sequence>
<dbReference type="SUPFAM" id="SSF49899">
    <property type="entry name" value="Concanavalin A-like lectins/glucanases"/>
    <property type="match status" value="1"/>
</dbReference>
<dbReference type="InterPro" id="IPR013320">
    <property type="entry name" value="ConA-like_dom_sf"/>
</dbReference>
<dbReference type="PANTHER" id="PTHR35332">
    <property type="entry name" value="REGULATION OF ENOLASE PROTEIN 1"/>
    <property type="match status" value="1"/>
</dbReference>
<dbReference type="EMBL" id="BSDT01000001">
    <property type="protein sequence ID" value="GLI42832.1"/>
    <property type="molecule type" value="Genomic_DNA"/>
</dbReference>
<dbReference type="AlphaFoldDB" id="A0A9W6G9L6"/>
<dbReference type="PANTHER" id="PTHR35332:SF2">
    <property type="entry name" value="REGULATION OF ENOLASE PROTEIN 1"/>
    <property type="match status" value="1"/>
</dbReference>
<evidence type="ECO:0008006" key="3">
    <source>
        <dbReference type="Google" id="ProtNLM"/>
    </source>
</evidence>
<name>A0A9W6G9L6_9ACTN</name>
<organism evidence="1 2">
    <name type="scientific">Glycomyces algeriensis</name>
    <dbReference type="NCBI Taxonomy" id="256037"/>
    <lineage>
        <taxon>Bacteria</taxon>
        <taxon>Bacillati</taxon>
        <taxon>Actinomycetota</taxon>
        <taxon>Actinomycetes</taxon>
        <taxon>Glycomycetales</taxon>
        <taxon>Glycomycetaceae</taxon>
        <taxon>Glycomyces</taxon>
    </lineage>
</organism>
<dbReference type="Proteomes" id="UP001144313">
    <property type="component" value="Unassembled WGS sequence"/>
</dbReference>
<dbReference type="Gene3D" id="2.60.120.200">
    <property type="match status" value="1"/>
</dbReference>
<comment type="caution">
    <text evidence="1">The sequence shown here is derived from an EMBL/GenBank/DDBJ whole genome shotgun (WGS) entry which is preliminary data.</text>
</comment>
<accession>A0A9W6G9L6</accession>
<reference evidence="1" key="1">
    <citation type="submission" date="2022-12" db="EMBL/GenBank/DDBJ databases">
        <title>Reference genome sequencing for broad-spectrum identification of bacterial and archaeal isolates by mass spectrometry.</title>
        <authorList>
            <person name="Sekiguchi Y."/>
            <person name="Tourlousse D.M."/>
        </authorList>
    </citation>
    <scope>NUCLEOTIDE SEQUENCE</scope>
    <source>
        <strain evidence="1">LLR39Z86</strain>
    </source>
</reference>
<evidence type="ECO:0000313" key="2">
    <source>
        <dbReference type="Proteomes" id="UP001144313"/>
    </source>
</evidence>
<evidence type="ECO:0000313" key="1">
    <source>
        <dbReference type="EMBL" id="GLI42832.1"/>
    </source>
</evidence>
<dbReference type="InterPro" id="IPR009784">
    <property type="entry name" value="DUF1349"/>
</dbReference>
<dbReference type="RefSeq" id="WP_270113904.1">
    <property type="nucleotide sequence ID" value="NZ_BAAAOL010000006.1"/>
</dbReference>
<proteinExistence type="predicted"/>
<protein>
    <recommendedName>
        <fullName evidence="3">DUF1349 domain-containing protein</fullName>
    </recommendedName>
</protein>
<dbReference type="Pfam" id="PF07081">
    <property type="entry name" value="DUF1349"/>
    <property type="match status" value="1"/>
</dbReference>
<gene>
    <name evidence="1" type="ORF">GALLR39Z86_26820</name>
</gene>
<keyword evidence="2" id="KW-1185">Reference proteome</keyword>